<evidence type="ECO:0000256" key="2">
    <source>
        <dbReference type="SAM" id="SignalP"/>
    </source>
</evidence>
<feature type="compositionally biased region" description="Low complexity" evidence="1">
    <location>
        <begin position="152"/>
        <end position="168"/>
    </location>
</feature>
<evidence type="ECO:0000256" key="1">
    <source>
        <dbReference type="SAM" id="MobiDB-lite"/>
    </source>
</evidence>
<dbReference type="AlphaFoldDB" id="A0A2S7Y1W3"/>
<feature type="chain" id="PRO_5015406777" evidence="2">
    <location>
        <begin position="23"/>
        <end position="745"/>
    </location>
</feature>
<feature type="compositionally biased region" description="Low complexity" evidence="1">
    <location>
        <begin position="194"/>
        <end position="212"/>
    </location>
</feature>
<keyword evidence="2" id="KW-0732">Signal</keyword>
<dbReference type="OrthoDB" id="5420777at2759"/>
<dbReference type="Proteomes" id="UP000237441">
    <property type="component" value="Unassembled WGS sequence"/>
</dbReference>
<accession>A0A2S7Y1W3</accession>
<feature type="region of interest" description="Disordered" evidence="1">
    <location>
        <begin position="23"/>
        <end position="54"/>
    </location>
</feature>
<comment type="caution">
    <text evidence="3">The sequence shown here is derived from an EMBL/GenBank/DDBJ whole genome shotgun (WGS) entry which is preliminary data.</text>
</comment>
<feature type="compositionally biased region" description="Gly residues" evidence="1">
    <location>
        <begin position="426"/>
        <end position="435"/>
    </location>
</feature>
<protein>
    <submittedName>
        <fullName evidence="3">Uncharacterized protein</fullName>
    </submittedName>
</protein>
<reference evidence="3 4" key="1">
    <citation type="submission" date="2016-07" db="EMBL/GenBank/DDBJ databases">
        <title>Comparative genomics of the entomopathogenic fungus Beauveria bassiana.</title>
        <authorList>
            <person name="Valero Jimenez C.A."/>
            <person name="Zwaan B.J."/>
            <person name="Van Kan J.A."/>
            <person name="Takken W."/>
            <person name="Debets A.J."/>
            <person name="Schoustra S.E."/>
            <person name="Koenraadt C.J."/>
        </authorList>
    </citation>
    <scope>NUCLEOTIDE SEQUENCE [LARGE SCALE GENOMIC DNA]</scope>
    <source>
        <strain evidence="3 4">ARSEF 8028</strain>
    </source>
</reference>
<sequence length="745" mass="76029">MRVDTVLLLAAALVASPASAIARNEAPHTGSPPYTMSNSSSSSAHHSPDLNTKSTTLPVTEAQSLATDSEPPIQASSPTAFSISASISLFSTSSSSISSSTSSSTSFATFFTTSSTTPSTTSTSLPTSLTTSLTTRLTIATSPNAPNRPQISSSEPSSPSDFTSSRMTTSRRKSTSETFSTHEAPSMPLSSLNTTSTTAYETTTAPTVTTNTGLNSTNTITQTTADLSLPPNLPSGYTITRLPCNSTATRIPSQNGTRTRGAPRCNNGTSISIVPACTPLPIHKTFTEYLVVHTSTVTFLGNRSDYRPPYAPLATPNYCDPNIYPAVPRPPFLGGIPDGPLGILPMITETFTIEGISLTAEFPFLRTALQHLPVTTFITTDKNPSVVFPSDPIPNYSQTWPTGGDGGDHTPVDGGDGHQTPVSRAGAGGGGGGGPASVTATPTYTITAGPSSVVINTQTFTVAPGSTSVVTVDDGGVFTINPTAVVGQGATVTRPPSVMGPSSSVLGGIPVTSAGPNLEIGGGTFPIPTSGSSTVRVNGKDVTIKPTEVIIGGNTMALTKPAASDVVVAGGEMLTVIGRSVVVLHSVTYTYGSGSAPIVQVINGDTITIGPTGVIVHGSTIGGVSAQPTDTDYEIVGGATIAKLPPSMVIVNGETYAVGPGVDTKIVTIGDQTLTMGPIGLVMASTTMRYPFDTSVTTTIVGRATGESLPQETGKGEEDAAYSLRPDVRVGLGCLCIVFGVLVLG</sequence>
<feature type="region of interest" description="Disordered" evidence="1">
    <location>
        <begin position="397"/>
        <end position="435"/>
    </location>
</feature>
<gene>
    <name evidence="3" type="ORF">BB8028_0002g04790</name>
</gene>
<feature type="region of interest" description="Disordered" evidence="1">
    <location>
        <begin position="140"/>
        <end position="217"/>
    </location>
</feature>
<proteinExistence type="predicted"/>
<organism evidence="3 4">
    <name type="scientific">Beauveria bassiana</name>
    <name type="common">White muscardine disease fungus</name>
    <name type="synonym">Tritirachium shiotae</name>
    <dbReference type="NCBI Taxonomy" id="176275"/>
    <lineage>
        <taxon>Eukaryota</taxon>
        <taxon>Fungi</taxon>
        <taxon>Dikarya</taxon>
        <taxon>Ascomycota</taxon>
        <taxon>Pezizomycotina</taxon>
        <taxon>Sordariomycetes</taxon>
        <taxon>Hypocreomycetidae</taxon>
        <taxon>Hypocreales</taxon>
        <taxon>Cordycipitaceae</taxon>
        <taxon>Beauveria</taxon>
    </lineage>
</organism>
<name>A0A2S7Y1W3_BEABA</name>
<dbReference type="EMBL" id="JRHA01000002">
    <property type="protein sequence ID" value="PQK10155.1"/>
    <property type="molecule type" value="Genomic_DNA"/>
</dbReference>
<evidence type="ECO:0000313" key="4">
    <source>
        <dbReference type="Proteomes" id="UP000237441"/>
    </source>
</evidence>
<evidence type="ECO:0000313" key="3">
    <source>
        <dbReference type="EMBL" id="PQK10155.1"/>
    </source>
</evidence>
<feature type="signal peptide" evidence="2">
    <location>
        <begin position="1"/>
        <end position="22"/>
    </location>
</feature>